<organism evidence="3 4">
    <name type="scientific">Candidatus Desulfatibia vada</name>
    <dbReference type="NCBI Taxonomy" id="2841696"/>
    <lineage>
        <taxon>Bacteria</taxon>
        <taxon>Pseudomonadati</taxon>
        <taxon>Thermodesulfobacteriota</taxon>
        <taxon>Desulfobacteria</taxon>
        <taxon>Desulfobacterales</taxon>
        <taxon>Desulfobacterales incertae sedis</taxon>
        <taxon>Candidatus Desulfatibia</taxon>
    </lineage>
</organism>
<proteinExistence type="predicted"/>
<evidence type="ECO:0000313" key="3">
    <source>
        <dbReference type="EMBL" id="MBC8433611.1"/>
    </source>
</evidence>
<gene>
    <name evidence="3" type="ORF">H8D96_17015</name>
</gene>
<evidence type="ECO:0000259" key="2">
    <source>
        <dbReference type="Pfam" id="PF00534"/>
    </source>
</evidence>
<dbReference type="Pfam" id="PF00534">
    <property type="entry name" value="Glycos_transf_1"/>
    <property type="match status" value="1"/>
</dbReference>
<evidence type="ECO:0000313" key="4">
    <source>
        <dbReference type="Proteomes" id="UP000605201"/>
    </source>
</evidence>
<dbReference type="PANTHER" id="PTHR46401">
    <property type="entry name" value="GLYCOSYLTRANSFERASE WBBK-RELATED"/>
    <property type="match status" value="1"/>
</dbReference>
<dbReference type="Proteomes" id="UP000605201">
    <property type="component" value="Unassembled WGS sequence"/>
</dbReference>
<protein>
    <submittedName>
        <fullName evidence="3">Glycosyltransferase family 4 protein</fullName>
    </submittedName>
</protein>
<dbReference type="EMBL" id="JACNIG010000311">
    <property type="protein sequence ID" value="MBC8433611.1"/>
    <property type="molecule type" value="Genomic_DNA"/>
</dbReference>
<evidence type="ECO:0000256" key="1">
    <source>
        <dbReference type="ARBA" id="ARBA00022679"/>
    </source>
</evidence>
<reference evidence="3 4" key="1">
    <citation type="submission" date="2020-08" db="EMBL/GenBank/DDBJ databases">
        <title>Bridging the membrane lipid divide: bacteria of the FCB group superphylum have the potential to synthesize archaeal ether lipids.</title>
        <authorList>
            <person name="Villanueva L."/>
            <person name="Von Meijenfeldt F.A.B."/>
            <person name="Westbye A.B."/>
            <person name="Yadav S."/>
            <person name="Hopmans E.C."/>
            <person name="Dutilh B.E."/>
            <person name="Sinninghe Damste J.S."/>
        </authorList>
    </citation>
    <scope>NUCLEOTIDE SEQUENCE [LARGE SCALE GENOMIC DNA]</scope>
    <source>
        <strain evidence="3">NIOZ-UU17</strain>
    </source>
</reference>
<dbReference type="Gene3D" id="3.40.50.2000">
    <property type="entry name" value="Glycogen Phosphorylase B"/>
    <property type="match status" value="2"/>
</dbReference>
<dbReference type="SUPFAM" id="SSF53756">
    <property type="entry name" value="UDP-Glycosyltransferase/glycogen phosphorylase"/>
    <property type="match status" value="1"/>
</dbReference>
<dbReference type="GO" id="GO:0016757">
    <property type="term" value="F:glycosyltransferase activity"/>
    <property type="evidence" value="ECO:0007669"/>
    <property type="project" value="InterPro"/>
</dbReference>
<accession>A0A8J6TNJ5</accession>
<dbReference type="InterPro" id="IPR001296">
    <property type="entry name" value="Glyco_trans_1"/>
</dbReference>
<dbReference type="AlphaFoldDB" id="A0A8J6TNJ5"/>
<sequence length="442" mass="51142">MVKNIGFVSTRLAGTDGVTLESSKWAEVFEQKGHCCFWFAGELDRESKKSFLVPEAHFQHDQNVWINDQIFGKKRREATVTKLIHDLRSFLKTQLYNFIKQFKIDLLIAENTLTIPMHVPLGLSLTEIIAETQIPTIAHHHDFYWERVRYSINAVNDYLGMAFPPNLSNIEHVVINSAAREELAHRKGISSIVIPNVLDFENPPQADVKHTKDFRQSIGLKPDDIIILQPTRIVRRKGIEYAVELINALQDPRYKLVISHEAGDEGFEYPEWIQEHARQHAVDLRLVKTRVSDPWAKHANNKDQYSLWDIFPHADFITYPSLIEGFGNAFIEAVFFKKPILINRYETFVRDIEPHGFDLAIMDGFLTKKTVQTVREVIESPARREQMVTTNYEIASRHYSYAVLRKHLSSILVNFFGEHVPAHMHKVVSFLAKQLSHDKQRP</sequence>
<feature type="domain" description="Glycosyl transferase family 1" evidence="2">
    <location>
        <begin position="212"/>
        <end position="391"/>
    </location>
</feature>
<name>A0A8J6TNJ5_9BACT</name>
<dbReference type="GO" id="GO:0009103">
    <property type="term" value="P:lipopolysaccharide biosynthetic process"/>
    <property type="evidence" value="ECO:0007669"/>
    <property type="project" value="TreeGrafter"/>
</dbReference>
<dbReference type="PANTHER" id="PTHR46401:SF2">
    <property type="entry name" value="GLYCOSYLTRANSFERASE WBBK-RELATED"/>
    <property type="match status" value="1"/>
</dbReference>
<dbReference type="CDD" id="cd03801">
    <property type="entry name" value="GT4_PimA-like"/>
    <property type="match status" value="1"/>
</dbReference>
<keyword evidence="1" id="KW-0808">Transferase</keyword>
<comment type="caution">
    <text evidence="3">The sequence shown here is derived from an EMBL/GenBank/DDBJ whole genome shotgun (WGS) entry which is preliminary data.</text>
</comment>